<evidence type="ECO:0000256" key="1">
    <source>
        <dbReference type="ARBA" id="ARBA00022679"/>
    </source>
</evidence>
<dbReference type="Gene3D" id="3.40.50.300">
    <property type="entry name" value="P-loop containing nucleotide triphosphate hydrolases"/>
    <property type="match status" value="2"/>
</dbReference>
<comment type="caution">
    <text evidence="5">The sequence shown here is derived from an EMBL/GenBank/DDBJ whole genome shotgun (WGS) entry which is preliminary data.</text>
</comment>
<evidence type="ECO:0000313" key="5">
    <source>
        <dbReference type="EMBL" id="KAG8509458.1"/>
    </source>
</evidence>
<feature type="region of interest" description="Disordered" evidence="4">
    <location>
        <begin position="125"/>
        <end position="158"/>
    </location>
</feature>
<feature type="region of interest" description="Disordered" evidence="4">
    <location>
        <begin position="245"/>
        <end position="268"/>
    </location>
</feature>
<feature type="non-terminal residue" evidence="5">
    <location>
        <position position="1"/>
    </location>
</feature>
<keyword evidence="2" id="KW-0547">Nucleotide-binding</keyword>
<evidence type="ECO:0000256" key="4">
    <source>
        <dbReference type="SAM" id="MobiDB-lite"/>
    </source>
</evidence>
<keyword evidence="3 5" id="KW-0418">Kinase</keyword>
<gene>
    <name evidence="5" type="ORF">J0S82_011822</name>
</gene>
<reference evidence="5" key="1">
    <citation type="journal article" date="2021" name="Evol. Appl.">
        <title>The genome of the Pyrenean desman and the effects of bottlenecks and inbreeding on the genomic landscape of an endangered species.</title>
        <authorList>
            <person name="Escoda L."/>
            <person name="Castresana J."/>
        </authorList>
    </citation>
    <scope>NUCLEOTIDE SEQUENCE</scope>
    <source>
        <strain evidence="5">IBE-C5619</strain>
    </source>
</reference>
<dbReference type="SUPFAM" id="SSF52540">
    <property type="entry name" value="P-loop containing nucleoside triphosphate hydrolases"/>
    <property type="match status" value="1"/>
</dbReference>
<dbReference type="EMBL" id="JAGFMF010011945">
    <property type="protein sequence ID" value="KAG8509458.1"/>
    <property type="molecule type" value="Genomic_DNA"/>
</dbReference>
<dbReference type="OrthoDB" id="522106at2759"/>
<evidence type="ECO:0000256" key="2">
    <source>
        <dbReference type="ARBA" id="ARBA00022741"/>
    </source>
</evidence>
<dbReference type="InterPro" id="IPR000850">
    <property type="entry name" value="Adenylat/UMP-CMP_kin"/>
</dbReference>
<evidence type="ECO:0000313" key="6">
    <source>
        <dbReference type="Proteomes" id="UP000700334"/>
    </source>
</evidence>
<name>A0A8J5ZWY0_GALPY</name>
<organism evidence="5 6">
    <name type="scientific">Galemys pyrenaicus</name>
    <name type="common">Iberian desman</name>
    <name type="synonym">Pyrenean desman</name>
    <dbReference type="NCBI Taxonomy" id="202257"/>
    <lineage>
        <taxon>Eukaryota</taxon>
        <taxon>Metazoa</taxon>
        <taxon>Chordata</taxon>
        <taxon>Craniata</taxon>
        <taxon>Vertebrata</taxon>
        <taxon>Euteleostomi</taxon>
        <taxon>Mammalia</taxon>
        <taxon>Eutheria</taxon>
        <taxon>Laurasiatheria</taxon>
        <taxon>Eulipotyphla</taxon>
        <taxon>Talpidae</taxon>
        <taxon>Galemys</taxon>
    </lineage>
</organism>
<keyword evidence="1" id="KW-0808">Transferase</keyword>
<dbReference type="AlphaFoldDB" id="A0A8J5ZWY0"/>
<dbReference type="GO" id="GO:0006139">
    <property type="term" value="P:nucleobase-containing compound metabolic process"/>
    <property type="evidence" value="ECO:0007669"/>
    <property type="project" value="InterPro"/>
</dbReference>
<proteinExistence type="predicted"/>
<dbReference type="GO" id="GO:0019205">
    <property type="term" value="F:nucleobase-containing compound kinase activity"/>
    <property type="evidence" value="ECO:0007669"/>
    <property type="project" value="InterPro"/>
</dbReference>
<dbReference type="PANTHER" id="PTHR23359">
    <property type="entry name" value="NUCLEOTIDE KINASE"/>
    <property type="match status" value="1"/>
</dbReference>
<evidence type="ECO:0000256" key="3">
    <source>
        <dbReference type="ARBA" id="ARBA00022777"/>
    </source>
</evidence>
<dbReference type="InterPro" id="IPR027417">
    <property type="entry name" value="P-loop_NTPase"/>
</dbReference>
<accession>A0A8J5ZWY0</accession>
<feature type="compositionally biased region" description="Low complexity" evidence="4">
    <location>
        <begin position="148"/>
        <end position="158"/>
    </location>
</feature>
<keyword evidence="6" id="KW-1185">Reference proteome</keyword>
<feature type="region of interest" description="Disordered" evidence="4">
    <location>
        <begin position="18"/>
        <end position="37"/>
    </location>
</feature>
<dbReference type="Proteomes" id="UP000700334">
    <property type="component" value="Unassembled WGS sequence"/>
</dbReference>
<sequence>SAVIGTVLLTQTSVQPLTLQPPSSRLTGGGGGGPCRKGVPSWEPGSEPLTGLCAPPTPRCVRRPAAGVARSSLPELPWPAPLAVELEVSDGPSLRRPRPACTVAFQEFMKIHLLFTLSCSNTVSDHPVSSDVHPPRAKSLNRPRGGREVAAAGAAPPSSLQSGSLGRVLACARDWLEEKRAWCCPCGPASRAQHLPNPRQGWVLDGIPETRDQTLMTQTLGIVPRHVVVLSAPDTVLIERNLGKRIDPKTGGTATAPPPRGSRAGFAGSGWGMQRWAQWQATAACLALARGGAGSPASLPVCGCQAEGGRPSGGGGVRTPCGGRDSPLAATRALAAEIYHTTFDWPPDSEVQNRLTTPEGISELETAQRLLEFHRNIVRVTPSYPKTLKVISADQPCVDVFYQGRLAVPARPLPPRPAPPGVALTYVQSNHRSNAPFTPRVLLCGPRGSGKSLQAALLAQKYGLVNSECPACPQPSRCVCVVGRGAPAPHPPAVCS</sequence>
<protein>
    <submittedName>
        <fullName evidence="5">Adenylate kinase 8</fullName>
    </submittedName>
</protein>
<dbReference type="GO" id="GO:0005524">
    <property type="term" value="F:ATP binding"/>
    <property type="evidence" value="ECO:0007669"/>
    <property type="project" value="InterPro"/>
</dbReference>